<feature type="transmembrane region" description="Helical" evidence="7">
    <location>
        <begin position="259"/>
        <end position="283"/>
    </location>
</feature>
<dbReference type="Proteomes" id="UP000824998">
    <property type="component" value="Unassembled WGS sequence"/>
</dbReference>
<comment type="subcellular location">
    <subcellularLocation>
        <location evidence="1">Membrane</location>
        <topology evidence="1">Multi-pass membrane protein</topology>
    </subcellularLocation>
</comment>
<evidence type="ECO:0000256" key="1">
    <source>
        <dbReference type="ARBA" id="ARBA00004141"/>
    </source>
</evidence>
<feature type="transmembrane region" description="Helical" evidence="7">
    <location>
        <begin position="179"/>
        <end position="202"/>
    </location>
</feature>
<feature type="transmembrane region" description="Helical" evidence="7">
    <location>
        <begin position="6"/>
        <end position="27"/>
    </location>
</feature>
<feature type="domain" description="Rhodopsin" evidence="8">
    <location>
        <begin position="29"/>
        <end position="281"/>
    </location>
</feature>
<dbReference type="GO" id="GO:0016020">
    <property type="term" value="C:membrane"/>
    <property type="evidence" value="ECO:0007669"/>
    <property type="project" value="UniProtKB-SubCell"/>
</dbReference>
<feature type="region of interest" description="Disordered" evidence="6">
    <location>
        <begin position="303"/>
        <end position="353"/>
    </location>
</feature>
<reference evidence="9" key="1">
    <citation type="journal article" date="2021" name="IMA Fungus">
        <title>Genomic characterization of three marine fungi, including Emericellopsis atlantica sp. nov. with signatures of a generalist lifestyle and marine biomass degradation.</title>
        <authorList>
            <person name="Hagestad O.C."/>
            <person name="Hou L."/>
            <person name="Andersen J.H."/>
            <person name="Hansen E.H."/>
            <person name="Altermark B."/>
            <person name="Li C."/>
            <person name="Kuhnert E."/>
            <person name="Cox R.J."/>
            <person name="Crous P.W."/>
            <person name="Spatafora J.W."/>
            <person name="Lail K."/>
            <person name="Amirebrahimi M."/>
            <person name="Lipzen A."/>
            <person name="Pangilinan J."/>
            <person name="Andreopoulos W."/>
            <person name="Hayes R.D."/>
            <person name="Ng V."/>
            <person name="Grigoriev I.V."/>
            <person name="Jackson S.A."/>
            <person name="Sutton T.D.S."/>
            <person name="Dobson A.D.W."/>
            <person name="Rama T."/>
        </authorList>
    </citation>
    <scope>NUCLEOTIDE SEQUENCE</scope>
    <source>
        <strain evidence="9">TRa018bII</strain>
    </source>
</reference>
<evidence type="ECO:0000313" key="9">
    <source>
        <dbReference type="EMBL" id="KAG9235552.1"/>
    </source>
</evidence>
<evidence type="ECO:0000256" key="6">
    <source>
        <dbReference type="SAM" id="MobiDB-lite"/>
    </source>
</evidence>
<dbReference type="InterPro" id="IPR052337">
    <property type="entry name" value="SAT4-like"/>
</dbReference>
<dbReference type="InterPro" id="IPR049326">
    <property type="entry name" value="Rhodopsin_dom_fungi"/>
</dbReference>
<comment type="similarity">
    <text evidence="5">Belongs to the SAT4 family.</text>
</comment>
<evidence type="ECO:0000259" key="8">
    <source>
        <dbReference type="Pfam" id="PF20684"/>
    </source>
</evidence>
<gene>
    <name evidence="9" type="ORF">BJ875DRAFT_421775</name>
</gene>
<sequence>MVLYLTLGPGLVLAASVVFPLVGGILVAMRIKTKLRKVKKLEIEDWLVLPALILAIVMGIATVVAVASKVAGYTTPQTEDIAVMIRIKRILGITFWMCVWCQPLALGCIKLSFIFFYRRIFNVGPTKSVFNIVSLASIALIIVWMFGFFLAVMLFCPGHVEAYWGPTERQYCWKTTKYFFAYTWSDVGTDFLVLLMPLPSVLKLHIPTGKKVAIVGIFGLGAITVAASILRAVFYVQLLTAQSTTLVETTDPIMLVTNGIYWILLETGLALIAVNLPLLYGAFRSKGIETVIRSMRNFASMVSERSSRSSRSSRSNTKASSTDKTSRSSQEDGDAMVLVPGVQSSSSKAARTESMAIVDLEKGSGNINVTKSYTVDKYEQLG</sequence>
<feature type="transmembrane region" description="Helical" evidence="7">
    <location>
        <begin position="129"/>
        <end position="155"/>
    </location>
</feature>
<evidence type="ECO:0000256" key="5">
    <source>
        <dbReference type="ARBA" id="ARBA00038359"/>
    </source>
</evidence>
<feature type="transmembrane region" description="Helical" evidence="7">
    <location>
        <begin position="214"/>
        <end position="239"/>
    </location>
</feature>
<evidence type="ECO:0000256" key="4">
    <source>
        <dbReference type="ARBA" id="ARBA00023136"/>
    </source>
</evidence>
<keyword evidence="2 7" id="KW-0812">Transmembrane</keyword>
<organism evidence="9 10">
    <name type="scientific">Amylocarpus encephaloides</name>
    <dbReference type="NCBI Taxonomy" id="45428"/>
    <lineage>
        <taxon>Eukaryota</taxon>
        <taxon>Fungi</taxon>
        <taxon>Dikarya</taxon>
        <taxon>Ascomycota</taxon>
        <taxon>Pezizomycotina</taxon>
        <taxon>Leotiomycetes</taxon>
        <taxon>Helotiales</taxon>
        <taxon>Helotiales incertae sedis</taxon>
        <taxon>Amylocarpus</taxon>
    </lineage>
</organism>
<dbReference type="EMBL" id="MU251429">
    <property type="protein sequence ID" value="KAG9235552.1"/>
    <property type="molecule type" value="Genomic_DNA"/>
</dbReference>
<name>A0A9P7YL46_9HELO</name>
<dbReference type="Pfam" id="PF20684">
    <property type="entry name" value="Fung_rhodopsin"/>
    <property type="match status" value="1"/>
</dbReference>
<feature type="transmembrane region" description="Helical" evidence="7">
    <location>
        <begin position="90"/>
        <end position="117"/>
    </location>
</feature>
<keyword evidence="10" id="KW-1185">Reference proteome</keyword>
<accession>A0A9P7YL46</accession>
<dbReference type="PANTHER" id="PTHR33048:SF157">
    <property type="entry name" value="INTEGRAL MEMBRANE PROTEIN"/>
    <property type="match status" value="1"/>
</dbReference>
<feature type="compositionally biased region" description="Low complexity" evidence="6">
    <location>
        <begin position="303"/>
        <end position="320"/>
    </location>
</feature>
<evidence type="ECO:0000256" key="3">
    <source>
        <dbReference type="ARBA" id="ARBA00022989"/>
    </source>
</evidence>
<evidence type="ECO:0000256" key="2">
    <source>
        <dbReference type="ARBA" id="ARBA00022692"/>
    </source>
</evidence>
<feature type="transmembrane region" description="Helical" evidence="7">
    <location>
        <begin position="47"/>
        <end position="70"/>
    </location>
</feature>
<dbReference type="AlphaFoldDB" id="A0A9P7YL46"/>
<evidence type="ECO:0000256" key="7">
    <source>
        <dbReference type="SAM" id="Phobius"/>
    </source>
</evidence>
<keyword evidence="3 7" id="KW-1133">Transmembrane helix</keyword>
<dbReference type="PANTHER" id="PTHR33048">
    <property type="entry name" value="PTH11-LIKE INTEGRAL MEMBRANE PROTEIN (AFU_ORTHOLOGUE AFUA_5G11245)"/>
    <property type="match status" value="1"/>
</dbReference>
<dbReference type="OrthoDB" id="5393606at2759"/>
<evidence type="ECO:0000313" key="10">
    <source>
        <dbReference type="Proteomes" id="UP000824998"/>
    </source>
</evidence>
<protein>
    <recommendedName>
        <fullName evidence="8">Rhodopsin domain-containing protein</fullName>
    </recommendedName>
</protein>
<proteinExistence type="inferred from homology"/>
<keyword evidence="4 7" id="KW-0472">Membrane</keyword>
<comment type="caution">
    <text evidence="9">The sequence shown here is derived from an EMBL/GenBank/DDBJ whole genome shotgun (WGS) entry which is preliminary data.</text>
</comment>